<dbReference type="SUPFAM" id="SSF74788">
    <property type="entry name" value="Cullin repeat-like"/>
    <property type="match status" value="1"/>
</dbReference>
<name>A0A2H6K947_9APIC</name>
<dbReference type="InterPro" id="IPR001373">
    <property type="entry name" value="Cullin_N"/>
</dbReference>
<dbReference type="InterPro" id="IPR045093">
    <property type="entry name" value="Cullin"/>
</dbReference>
<sequence length="783" mass="89444">MELKRAKPRLQVDFRVPVEVPPDSDSCMGHYLDQLKGFTKAVLLGSSGLVYNKTLIMEYVREMVSRRRSHELSTQLDAHLKETIESMLADIDREIDSRSPENEDNDYRNKRVFERMEMCWCHLRGALSELIQVCSQLESPATSGGFSIWAAAMNYFKNYLETRQKMKDRLMIAVLDRIADYRRGSEVIFCQIRNIIEMFTFVHIYDKFEERLLAETRSYYHQRAAEVLSQNQITQAYYVFKDMIQHEEDCCKKYLIKKSVQNVIDVVRVQILFLNAQTLMNREELKKIIRQKDVQSMTVLLSIYENTEWKAMLQDAIFEASQSIGEDIATGLLEASKTMSLAKSPQICHTFIMDLYNFKSCFDDTVKGTLPANVDLKAKEQTLWNKVINANEHVMEAVTIALASYADGAPHDIPAGVFMEDPRGIKFFMHIFRALTKKVNFEVYFRGMLTSRLLYEHNINEVHAAVVANLKEECGTAYVAKLDALINDHSSSCKIAAEFSTANKEALATFTGNAFPFSTLVVSKDTCVRNPPMETQPADDAFLDCEIDGAQPQAAPLDVKMDPCLQVAKQLHKEFASFYTGRYKNRTVEYLPEYGSATLEMEFNGAKYDLKLSIYQAYCLLALNQMDVVSLAALRELIGQEYNEQMMREHLAVLNNSSNPLVVFQLPGITFATCTEGDRFGLNPAFVPTAKVLDLQHKDQMFDEGNQAESTHNSIEDMTPAMEATIVRHLKINLEDSASNVFKVCASKHPNIDRFYFNKVVDSLTERDFLKFEPQQDKLKYVP</sequence>
<evidence type="ECO:0000259" key="4">
    <source>
        <dbReference type="PROSITE" id="PS50069"/>
    </source>
</evidence>
<evidence type="ECO:0000256" key="2">
    <source>
        <dbReference type="PROSITE-ProRule" id="PRU00330"/>
    </source>
</evidence>
<dbReference type="InterPro" id="IPR059120">
    <property type="entry name" value="Cullin-like_AB"/>
</dbReference>
<dbReference type="GO" id="GO:0006511">
    <property type="term" value="P:ubiquitin-dependent protein catabolic process"/>
    <property type="evidence" value="ECO:0007669"/>
    <property type="project" value="InterPro"/>
</dbReference>
<dbReference type="InterPro" id="IPR016159">
    <property type="entry name" value="Cullin_repeat-like_dom_sf"/>
</dbReference>
<dbReference type="GeneID" id="39873287"/>
<protein>
    <submittedName>
        <fullName evidence="5">Cullin family protein</fullName>
    </submittedName>
</protein>
<reference evidence="5 6" key="1">
    <citation type="journal article" date="2017" name="BMC Genomics">
        <title>Whole-genome assembly of Babesia ovata and comparative genomics between closely related pathogens.</title>
        <authorList>
            <person name="Yamagishi J."/>
            <person name="Asada M."/>
            <person name="Hakimi H."/>
            <person name="Tanaka T.Q."/>
            <person name="Sugimoto C."/>
            <person name="Kawazu S."/>
        </authorList>
    </citation>
    <scope>NUCLEOTIDE SEQUENCE [LARGE SCALE GENOMIC DNA]</scope>
    <source>
        <strain evidence="5 6">Miyake</strain>
    </source>
</reference>
<feature type="domain" description="Cullin family profile" evidence="4">
    <location>
        <begin position="431"/>
        <end position="644"/>
    </location>
</feature>
<dbReference type="VEuPathDB" id="PiroplasmaDB:BOVATA_010100"/>
<accession>A0A2H6K947</accession>
<keyword evidence="6" id="KW-1185">Reference proteome</keyword>
<dbReference type="OrthoDB" id="27073at2759"/>
<evidence type="ECO:0000313" key="6">
    <source>
        <dbReference type="Proteomes" id="UP000236319"/>
    </source>
</evidence>
<dbReference type="InterPro" id="IPR016158">
    <property type="entry name" value="Cullin_homology"/>
</dbReference>
<dbReference type="Gene3D" id="1.20.1310.10">
    <property type="entry name" value="Cullin Repeats"/>
    <property type="match status" value="2"/>
</dbReference>
<dbReference type="Gene3D" id="3.30.230.130">
    <property type="entry name" value="Cullin, Chain C, Domain 2"/>
    <property type="match status" value="1"/>
</dbReference>
<evidence type="ECO:0000313" key="5">
    <source>
        <dbReference type="EMBL" id="GBE59517.1"/>
    </source>
</evidence>
<comment type="caution">
    <text evidence="5">The sequence shown here is derived from an EMBL/GenBank/DDBJ whole genome shotgun (WGS) entry which is preliminary data.</text>
</comment>
<dbReference type="RefSeq" id="XP_028865760.1">
    <property type="nucleotide sequence ID" value="XM_029009927.1"/>
</dbReference>
<dbReference type="EMBL" id="BDSA01000001">
    <property type="protein sequence ID" value="GBE59517.1"/>
    <property type="molecule type" value="Genomic_DNA"/>
</dbReference>
<dbReference type="InterPro" id="IPR036317">
    <property type="entry name" value="Cullin_homology_sf"/>
</dbReference>
<dbReference type="AlphaFoldDB" id="A0A2H6K947"/>
<organism evidence="5 6">
    <name type="scientific">Babesia ovata</name>
    <dbReference type="NCBI Taxonomy" id="189622"/>
    <lineage>
        <taxon>Eukaryota</taxon>
        <taxon>Sar</taxon>
        <taxon>Alveolata</taxon>
        <taxon>Apicomplexa</taxon>
        <taxon>Aconoidasida</taxon>
        <taxon>Piroplasmida</taxon>
        <taxon>Babesiidae</taxon>
        <taxon>Babesia</taxon>
    </lineage>
</organism>
<evidence type="ECO:0000256" key="3">
    <source>
        <dbReference type="RuleBase" id="RU003829"/>
    </source>
</evidence>
<dbReference type="PANTHER" id="PTHR11932">
    <property type="entry name" value="CULLIN"/>
    <property type="match status" value="1"/>
</dbReference>
<dbReference type="PROSITE" id="PS50069">
    <property type="entry name" value="CULLIN_2"/>
    <property type="match status" value="1"/>
</dbReference>
<proteinExistence type="inferred from homology"/>
<evidence type="ECO:0000256" key="1">
    <source>
        <dbReference type="ARBA" id="ARBA00006019"/>
    </source>
</evidence>
<gene>
    <name evidence="5" type="ORF">BOVATA_010100</name>
</gene>
<dbReference type="Pfam" id="PF26557">
    <property type="entry name" value="Cullin_AB"/>
    <property type="match status" value="1"/>
</dbReference>
<dbReference type="Pfam" id="PF00888">
    <property type="entry name" value="Cullin"/>
    <property type="match status" value="1"/>
</dbReference>
<comment type="similarity">
    <text evidence="1 2 3">Belongs to the cullin family.</text>
</comment>
<dbReference type="GO" id="GO:0031625">
    <property type="term" value="F:ubiquitin protein ligase binding"/>
    <property type="evidence" value="ECO:0007669"/>
    <property type="project" value="InterPro"/>
</dbReference>
<dbReference type="Proteomes" id="UP000236319">
    <property type="component" value="Unassembled WGS sequence"/>
</dbReference>
<dbReference type="SUPFAM" id="SSF75632">
    <property type="entry name" value="Cullin homology domain"/>
    <property type="match status" value="1"/>
</dbReference>